<evidence type="ECO:0000313" key="15">
    <source>
        <dbReference type="Ensembl" id="ENSPSIP00000016223.1"/>
    </source>
</evidence>
<dbReference type="CDD" id="cd00087">
    <property type="entry name" value="FReD"/>
    <property type="match status" value="1"/>
</dbReference>
<dbReference type="eggNOG" id="KOG2579">
    <property type="taxonomic scope" value="Eukaryota"/>
</dbReference>
<dbReference type="Pfam" id="PF00147">
    <property type="entry name" value="Fibrinogen_C"/>
    <property type="match status" value="1"/>
</dbReference>
<dbReference type="GO" id="GO:0005581">
    <property type="term" value="C:collagen trimer"/>
    <property type="evidence" value="ECO:0007669"/>
    <property type="project" value="UniProtKB-KW"/>
</dbReference>
<evidence type="ECO:0000256" key="1">
    <source>
        <dbReference type="ARBA" id="ARBA00004613"/>
    </source>
</evidence>
<dbReference type="GO" id="GO:0046872">
    <property type="term" value="F:metal ion binding"/>
    <property type="evidence" value="ECO:0007669"/>
    <property type="project" value="UniProtKB-KW"/>
</dbReference>
<dbReference type="InterPro" id="IPR002181">
    <property type="entry name" value="Fibrinogen_a/b/g_C_dom"/>
</dbReference>
<evidence type="ECO:0000256" key="6">
    <source>
        <dbReference type="ARBA" id="ARBA00022734"/>
    </source>
</evidence>
<keyword evidence="4" id="KW-0479">Metal-binding</keyword>
<keyword evidence="11" id="KW-1015">Disulfide bond</keyword>
<keyword evidence="12" id="KW-0325">Glycoprotein</keyword>
<dbReference type="EMBL" id="AGCU01144589">
    <property type="status" value="NOT_ANNOTATED_CDS"/>
    <property type="molecule type" value="Genomic_DNA"/>
</dbReference>
<dbReference type="PANTHER" id="PTHR19143:SF433">
    <property type="entry name" value="FICOLIN-2"/>
    <property type="match status" value="1"/>
</dbReference>
<name>K7G7G2_PELSI</name>
<dbReference type="AlphaFoldDB" id="K7G7G2"/>
<dbReference type="SMART" id="SM00186">
    <property type="entry name" value="FBG"/>
    <property type="match status" value="1"/>
</dbReference>
<evidence type="ECO:0000256" key="7">
    <source>
        <dbReference type="ARBA" id="ARBA00022737"/>
    </source>
</evidence>
<evidence type="ECO:0000313" key="16">
    <source>
        <dbReference type="Proteomes" id="UP000007267"/>
    </source>
</evidence>
<evidence type="ECO:0000256" key="10">
    <source>
        <dbReference type="ARBA" id="ARBA00023119"/>
    </source>
</evidence>
<evidence type="ECO:0000256" key="9">
    <source>
        <dbReference type="ARBA" id="ARBA00022859"/>
    </source>
</evidence>
<reference evidence="15" key="3">
    <citation type="submission" date="2025-08" db="UniProtKB">
        <authorList>
            <consortium name="Ensembl"/>
        </authorList>
    </citation>
    <scope>IDENTIFICATION</scope>
</reference>
<feature type="region of interest" description="Disordered" evidence="13">
    <location>
        <begin position="1"/>
        <end position="30"/>
    </location>
</feature>
<keyword evidence="7" id="KW-0677">Repeat</keyword>
<dbReference type="Ensembl" id="ENSPSIT00000016299.1">
    <property type="protein sequence ID" value="ENSPSIP00000016223.1"/>
    <property type="gene ID" value="ENSPSIG00000014386.1"/>
</dbReference>
<dbReference type="PROSITE" id="PS51406">
    <property type="entry name" value="FIBRINOGEN_C_2"/>
    <property type="match status" value="1"/>
</dbReference>
<dbReference type="InterPro" id="IPR008160">
    <property type="entry name" value="Collagen"/>
</dbReference>
<dbReference type="GO" id="GO:0097367">
    <property type="term" value="F:carbohydrate derivative binding"/>
    <property type="evidence" value="ECO:0007669"/>
    <property type="project" value="TreeGrafter"/>
</dbReference>
<dbReference type="Proteomes" id="UP000007267">
    <property type="component" value="Unassembled WGS sequence"/>
</dbReference>
<protein>
    <submittedName>
        <fullName evidence="15">Ficolin-1-like</fullName>
    </submittedName>
</protein>
<dbReference type="EMBL" id="AGCU01144587">
    <property type="status" value="NOT_ANNOTATED_CDS"/>
    <property type="molecule type" value="Genomic_DNA"/>
</dbReference>
<dbReference type="GO" id="GO:0005102">
    <property type="term" value="F:signaling receptor binding"/>
    <property type="evidence" value="ECO:0007669"/>
    <property type="project" value="TreeGrafter"/>
</dbReference>
<dbReference type="PROSITE" id="PS00514">
    <property type="entry name" value="FIBRINOGEN_C_1"/>
    <property type="match status" value="1"/>
</dbReference>
<evidence type="ECO:0000256" key="11">
    <source>
        <dbReference type="ARBA" id="ARBA00023157"/>
    </source>
</evidence>
<keyword evidence="3" id="KW-0399">Innate immunity</keyword>
<dbReference type="InterPro" id="IPR014716">
    <property type="entry name" value="Fibrinogen_a/b/g_C_1"/>
</dbReference>
<proteinExistence type="predicted"/>
<dbReference type="GO" id="GO:0005615">
    <property type="term" value="C:extracellular space"/>
    <property type="evidence" value="ECO:0007669"/>
    <property type="project" value="TreeGrafter"/>
</dbReference>
<dbReference type="EMBL" id="AGCU01144588">
    <property type="status" value="NOT_ANNOTATED_CDS"/>
    <property type="molecule type" value="Genomic_DNA"/>
</dbReference>
<dbReference type="InterPro" id="IPR050373">
    <property type="entry name" value="Fibrinogen_C-term_domain"/>
</dbReference>
<reference evidence="15" key="4">
    <citation type="submission" date="2025-09" db="UniProtKB">
        <authorList>
            <consortium name="Ensembl"/>
        </authorList>
    </citation>
    <scope>IDENTIFICATION</scope>
</reference>
<dbReference type="Gene3D" id="3.90.215.10">
    <property type="entry name" value="Gamma Fibrinogen, chain A, domain 1"/>
    <property type="match status" value="1"/>
</dbReference>
<dbReference type="GeneTree" id="ENSGT00940000163282"/>
<evidence type="ECO:0000256" key="2">
    <source>
        <dbReference type="ARBA" id="ARBA00022525"/>
    </source>
</evidence>
<keyword evidence="8" id="KW-0106">Calcium</keyword>
<dbReference type="PANTHER" id="PTHR19143">
    <property type="entry name" value="FIBRINOGEN/TENASCIN/ANGIOPOEITIN"/>
    <property type="match status" value="1"/>
</dbReference>
<reference evidence="16" key="2">
    <citation type="journal article" date="2013" name="Nat. Genet.">
        <title>The draft genomes of soft-shell turtle and green sea turtle yield insights into the development and evolution of the turtle-specific body plan.</title>
        <authorList>
            <person name="Wang Z."/>
            <person name="Pascual-Anaya J."/>
            <person name="Zadissa A."/>
            <person name="Li W."/>
            <person name="Niimura Y."/>
            <person name="Huang Z."/>
            <person name="Li C."/>
            <person name="White S."/>
            <person name="Xiong Z."/>
            <person name="Fang D."/>
            <person name="Wang B."/>
            <person name="Ming Y."/>
            <person name="Chen Y."/>
            <person name="Zheng Y."/>
            <person name="Kuraku S."/>
            <person name="Pignatelli M."/>
            <person name="Herrero J."/>
            <person name="Beal K."/>
            <person name="Nozawa M."/>
            <person name="Li Q."/>
            <person name="Wang J."/>
            <person name="Zhang H."/>
            <person name="Yu L."/>
            <person name="Shigenobu S."/>
            <person name="Wang J."/>
            <person name="Liu J."/>
            <person name="Flicek P."/>
            <person name="Searle S."/>
            <person name="Wang J."/>
            <person name="Kuratani S."/>
            <person name="Yin Y."/>
            <person name="Aken B."/>
            <person name="Zhang G."/>
            <person name="Irie N."/>
        </authorList>
    </citation>
    <scope>NUCLEOTIDE SEQUENCE [LARGE SCALE GENOMIC DNA]</scope>
    <source>
        <strain evidence="16">Daiwa-1</strain>
    </source>
</reference>
<keyword evidence="10" id="KW-0176">Collagen</keyword>
<comment type="subcellular location">
    <subcellularLocation>
        <location evidence="1">Secreted</location>
    </subcellularLocation>
</comment>
<dbReference type="GO" id="GO:0030246">
    <property type="term" value="F:carbohydrate binding"/>
    <property type="evidence" value="ECO:0007669"/>
    <property type="project" value="UniProtKB-KW"/>
</dbReference>
<evidence type="ECO:0000256" key="13">
    <source>
        <dbReference type="SAM" id="MobiDB-lite"/>
    </source>
</evidence>
<dbReference type="InterPro" id="IPR020837">
    <property type="entry name" value="Fibrinogen_CS"/>
</dbReference>
<dbReference type="NCBIfam" id="NF040941">
    <property type="entry name" value="GGGWT_bact"/>
    <property type="match status" value="1"/>
</dbReference>
<dbReference type="InterPro" id="IPR036056">
    <property type="entry name" value="Fibrinogen-like_C"/>
</dbReference>
<organism evidence="15 16">
    <name type="scientific">Pelodiscus sinensis</name>
    <name type="common">Chinese softshell turtle</name>
    <name type="synonym">Trionyx sinensis</name>
    <dbReference type="NCBI Taxonomy" id="13735"/>
    <lineage>
        <taxon>Eukaryota</taxon>
        <taxon>Metazoa</taxon>
        <taxon>Chordata</taxon>
        <taxon>Craniata</taxon>
        <taxon>Vertebrata</taxon>
        <taxon>Euteleostomi</taxon>
        <taxon>Archelosauria</taxon>
        <taxon>Testudinata</taxon>
        <taxon>Testudines</taxon>
        <taxon>Cryptodira</taxon>
        <taxon>Trionychia</taxon>
        <taxon>Trionychidae</taxon>
        <taxon>Pelodiscus</taxon>
    </lineage>
</organism>
<dbReference type="Pfam" id="PF01391">
    <property type="entry name" value="Collagen"/>
    <property type="match status" value="1"/>
</dbReference>
<dbReference type="SUPFAM" id="SSF56496">
    <property type="entry name" value="Fibrinogen C-terminal domain-like"/>
    <property type="match status" value="1"/>
</dbReference>
<reference evidence="16" key="1">
    <citation type="submission" date="2011-10" db="EMBL/GenBank/DDBJ databases">
        <authorList>
            <consortium name="Soft-shell Turtle Genome Consortium"/>
        </authorList>
    </citation>
    <scope>NUCLEOTIDE SEQUENCE [LARGE SCALE GENOMIC DNA]</scope>
    <source>
        <strain evidence="16">Daiwa-1</strain>
    </source>
</reference>
<dbReference type="FunFam" id="3.90.215.10:FF:000001">
    <property type="entry name" value="Tenascin isoform 1"/>
    <property type="match status" value="1"/>
</dbReference>
<evidence type="ECO:0000256" key="12">
    <source>
        <dbReference type="ARBA" id="ARBA00023180"/>
    </source>
</evidence>
<evidence type="ECO:0000256" key="4">
    <source>
        <dbReference type="ARBA" id="ARBA00022723"/>
    </source>
</evidence>
<dbReference type="HOGENOM" id="CLU_038628_3_3_1"/>
<feature type="domain" description="Fibrinogen C-terminal" evidence="14">
    <location>
        <begin position="65"/>
        <end position="282"/>
    </location>
</feature>
<dbReference type="OMA" id="WDCERAN"/>
<keyword evidence="5" id="KW-0732">Signal</keyword>
<dbReference type="GO" id="GO:0003823">
    <property type="term" value="F:antigen binding"/>
    <property type="evidence" value="ECO:0007669"/>
    <property type="project" value="TreeGrafter"/>
</dbReference>
<keyword evidence="2" id="KW-0964">Secreted</keyword>
<sequence length="282" mass="31147">GLPGPPGFPGIPGLPGLKGDTGDLGFPGRPGAVGPRGMPGLPGMKGEKGDTGLLQLTGKEMMDGVLCENGTKNCKELLARGKVLSGWYTIYPKDCAALMVFCDMDTDGGGWIVFQKRVDGSVDFQRDWDSYKRGFGNRLTEFWLGNDNIHLLTSLGKNELRIDLRDFENKKYFAKYESFQISGEAENYKLALGDMVGGDAGDSLAYHKDMKFSATDRDNDLNPDNCASTFHGAWWFRTCHEAHLNGEYLQGAHDRADHGVLWKKGLGNQYSYKLSEMKFRPV</sequence>
<evidence type="ECO:0000259" key="14">
    <source>
        <dbReference type="PROSITE" id="PS51406"/>
    </source>
</evidence>
<accession>K7G7G2</accession>
<dbReference type="GO" id="GO:0001867">
    <property type="term" value="P:complement activation, lectin pathway"/>
    <property type="evidence" value="ECO:0007669"/>
    <property type="project" value="TreeGrafter"/>
</dbReference>
<dbReference type="Gene3D" id="4.10.530.10">
    <property type="entry name" value="Gamma-fibrinogen Carboxyl Terminal Fragment, domain 2"/>
    <property type="match status" value="1"/>
</dbReference>
<evidence type="ECO:0000256" key="5">
    <source>
        <dbReference type="ARBA" id="ARBA00022729"/>
    </source>
</evidence>
<evidence type="ECO:0000256" key="3">
    <source>
        <dbReference type="ARBA" id="ARBA00022588"/>
    </source>
</evidence>
<keyword evidence="6" id="KW-0430">Lectin</keyword>
<keyword evidence="16" id="KW-1185">Reference proteome</keyword>
<evidence type="ECO:0000256" key="8">
    <source>
        <dbReference type="ARBA" id="ARBA00022837"/>
    </source>
</evidence>
<keyword evidence="9" id="KW-0391">Immunity</keyword>